<protein>
    <submittedName>
        <fullName evidence="4">Calcineurin-like phosphoesterase</fullName>
    </submittedName>
</protein>
<feature type="domain" description="LTD" evidence="3">
    <location>
        <begin position="192"/>
        <end position="323"/>
    </location>
</feature>
<feature type="domain" description="LTD" evidence="3">
    <location>
        <begin position="26"/>
        <end position="150"/>
    </location>
</feature>
<proteinExistence type="predicted"/>
<evidence type="ECO:0000256" key="1">
    <source>
        <dbReference type="SAM" id="MobiDB-lite"/>
    </source>
</evidence>
<dbReference type="InterPro" id="IPR029052">
    <property type="entry name" value="Metallo-depent_PP-like"/>
</dbReference>
<name>A0ABT1JBC3_ACTCY</name>
<feature type="region of interest" description="Disordered" evidence="1">
    <location>
        <begin position="630"/>
        <end position="669"/>
    </location>
</feature>
<keyword evidence="2" id="KW-0732">Signal</keyword>
<keyword evidence="5" id="KW-1185">Reference proteome</keyword>
<dbReference type="Pfam" id="PF00932">
    <property type="entry name" value="LTD"/>
    <property type="match status" value="3"/>
</dbReference>
<dbReference type="SUPFAM" id="SSF56300">
    <property type="entry name" value="Metallo-dependent phosphatases"/>
    <property type="match status" value="1"/>
</dbReference>
<dbReference type="Gene3D" id="2.60.40.1260">
    <property type="entry name" value="Lamin Tail domain"/>
    <property type="match status" value="2"/>
</dbReference>
<dbReference type="SUPFAM" id="SSF74853">
    <property type="entry name" value="Lamin A/C globular tail domain"/>
    <property type="match status" value="3"/>
</dbReference>
<dbReference type="PANTHER" id="PTHR43143">
    <property type="entry name" value="METALLOPHOSPHOESTERASE, CALCINEURIN SUPERFAMILY"/>
    <property type="match status" value="1"/>
</dbReference>
<reference evidence="4 5" key="2">
    <citation type="submission" date="2022-06" db="EMBL/GenBank/DDBJ databases">
        <title>Genomic Encyclopedia of Type Strains, Phase I: the one thousand microbial genomes (KMG-I) project.</title>
        <authorList>
            <person name="Kyrpides N."/>
        </authorList>
    </citation>
    <scope>NUCLEOTIDE SEQUENCE [LARGE SCALE GENOMIC DNA]</scope>
    <source>
        <strain evidence="4 5">DSM 43889</strain>
    </source>
</reference>
<dbReference type="InterPro" id="IPR036415">
    <property type="entry name" value="Lamin_tail_dom_sf"/>
</dbReference>
<feature type="chain" id="PRO_5045366694" evidence="2">
    <location>
        <begin position="28"/>
        <end position="1152"/>
    </location>
</feature>
<sequence>MSRRLGVPRPLPAALAAALAIPLVVIAPGEQASAGGTPDVRISELANGGPGGTNDDFLELTNYGDAEADLTGWWVFRCSGEGAHVSSPQVPPLDGVRLAPGESYLITRSGNASTIEDPDARYDVSFNNNGFGVYLEDAEHRMVDSVGVYPAHVHSDCAQGANIPNTLDYKRAQSWQRVSSTGNNAADFIAARRTPGAPNATTPDEGARPGDVLFSEVANGGPGGTNDDFVELANFGDEPVDITGWSFYRCTATGRRDAGTRQLDPLPEKVLQPGETYVISRAGSASTVEDPDARYGVSFNDAGFGALLEDADGAIVDAVSVYDHLDSACAQGERLPNTLDYGYGESYQRHRSTGDNRADFVKAPRTPGELVIHDPEDLVEEPFEFGPVRISEFANAGPGGTNDDFVEIANYGDEPVSIDGWSLHRCAGTGRRVTTPQFTAPAGTTLAPGETFLAARAGSELADVADTTYPTSLNDDGYGVWLQDADERLVDAAGAYVRTADFGYQDVTSPCVLGLALHNSLLTSEGESYQRARSTGDNVADFAKAPRTPGELVTPEPRDPAVPDPADLEPVELDTRARPWTPELGGPADGAVVDRDAELTSRVHHPNGDTMRVSFRGAPVIPVVDSATKSFSGATSEAPPSVLRVPGEERVGRPHVPGAPGAEPLVSEDRSGDFPFQRFELVVGEHLRDVPEFHVSWSGRSSGRNELQLRAWDHRAGQWTLLDAGAGVDGEEIGLLGRVDVSSMVRGRTVNLLVQDGPRTGESFGGSEEPNQEFANPHEYDFSVAHVTDTQFLAEDFREAYTAINSWLVANQEARKIDYSFHTGDIIETWIRGVDREERARHEFEFASDAQRLLDDAGLPNGILPGNHDNKWGLTNDLYNEYFGPDRYEDKPWWGGSWREGDNSSHYDLVEAGGLDFLMLSVGYFADPEEIAWARRVIEAHPDHNVILGTHEYLRPEGERATRENGRWTAQGDVFWDELVEPHDNVFLVLSGHFHGVSTVVQHEVGDGDRTVVEMLADYQAFEVDGQRRTGFLRLLQFDADAGRMAVNTYSPSLGEHNSWEYDGEGRYGDADDEFVLDVDLLTPRKVETTGLGLLGPVAEIGTVPTESGREAALEWSGLREGTRYAWFAEVSDAEGVTARSAVRGFTTSGGR</sequence>
<accession>A0ABT1JBC3</accession>
<comment type="caution">
    <text evidence="4">The sequence shown here is derived from an EMBL/GenBank/DDBJ whole genome shotgun (WGS) entry which is preliminary data.</text>
</comment>
<reference evidence="4 5" key="1">
    <citation type="submission" date="2013-07" db="EMBL/GenBank/DDBJ databases">
        <authorList>
            <consortium name="DOE Joint Genome Institute"/>
            <person name="Reeve W."/>
            <person name="Huntemann M."/>
            <person name="Han J."/>
            <person name="Chen A."/>
            <person name="Kyrpides N."/>
            <person name="Mavromatis K."/>
            <person name="Markowitz V."/>
            <person name="Palaniappan K."/>
            <person name="Ivanova N."/>
            <person name="Schaumberg A."/>
            <person name="Pati A."/>
            <person name="Liolios K."/>
            <person name="Nordberg H.P."/>
            <person name="Cantor M.N."/>
            <person name="Hua S.X."/>
            <person name="Woyke T."/>
        </authorList>
    </citation>
    <scope>NUCLEOTIDE SEQUENCE [LARGE SCALE GENOMIC DNA]</scope>
    <source>
        <strain evidence="4 5">DSM 43889</strain>
    </source>
</reference>
<evidence type="ECO:0000256" key="2">
    <source>
        <dbReference type="SAM" id="SignalP"/>
    </source>
</evidence>
<dbReference type="Gene3D" id="3.60.21.10">
    <property type="match status" value="1"/>
</dbReference>
<feature type="domain" description="LTD" evidence="3">
    <location>
        <begin position="381"/>
        <end position="500"/>
    </location>
</feature>
<feature type="region of interest" description="Disordered" evidence="1">
    <location>
        <begin position="540"/>
        <end position="567"/>
    </location>
</feature>
<feature type="signal peptide" evidence="2">
    <location>
        <begin position="1"/>
        <end position="27"/>
    </location>
</feature>
<dbReference type="Pfam" id="PF00149">
    <property type="entry name" value="Metallophos"/>
    <property type="match status" value="1"/>
</dbReference>
<organism evidence="4 5">
    <name type="scientific">Actinoalloteichus caeruleus DSM 43889</name>
    <dbReference type="NCBI Taxonomy" id="1120930"/>
    <lineage>
        <taxon>Bacteria</taxon>
        <taxon>Bacillati</taxon>
        <taxon>Actinomycetota</taxon>
        <taxon>Actinomycetes</taxon>
        <taxon>Pseudonocardiales</taxon>
        <taxon>Pseudonocardiaceae</taxon>
        <taxon>Actinoalloteichus</taxon>
        <taxon>Actinoalloteichus cyanogriseus</taxon>
    </lineage>
</organism>
<dbReference type="InterPro" id="IPR001322">
    <property type="entry name" value="Lamin_tail_dom"/>
</dbReference>
<dbReference type="Proteomes" id="UP000791080">
    <property type="component" value="Unassembled WGS sequence"/>
</dbReference>
<dbReference type="InterPro" id="IPR051918">
    <property type="entry name" value="STPP_CPPED1"/>
</dbReference>
<dbReference type="EMBL" id="AUBJ02000001">
    <property type="protein sequence ID" value="MCP2329805.1"/>
    <property type="molecule type" value="Genomic_DNA"/>
</dbReference>
<dbReference type="InterPro" id="IPR004843">
    <property type="entry name" value="Calcineurin-like_PHP"/>
</dbReference>
<gene>
    <name evidence="4" type="ORF">G443_000075</name>
</gene>
<dbReference type="PANTHER" id="PTHR43143:SF5">
    <property type="entry name" value="SECRETED PROTEIN"/>
    <property type="match status" value="1"/>
</dbReference>
<evidence type="ECO:0000259" key="3">
    <source>
        <dbReference type="PROSITE" id="PS51841"/>
    </source>
</evidence>
<dbReference type="PROSITE" id="PS51841">
    <property type="entry name" value="LTD"/>
    <property type="match status" value="3"/>
</dbReference>
<dbReference type="RefSeq" id="WP_051313910.1">
    <property type="nucleotide sequence ID" value="NZ_AUBJ02000001.1"/>
</dbReference>
<evidence type="ECO:0000313" key="4">
    <source>
        <dbReference type="EMBL" id="MCP2329805.1"/>
    </source>
</evidence>
<evidence type="ECO:0000313" key="5">
    <source>
        <dbReference type="Proteomes" id="UP000791080"/>
    </source>
</evidence>